<reference evidence="1" key="1">
    <citation type="journal article" date="2014" name="Front. Microbiol.">
        <title>High frequency of phylogenetically diverse reductive dehalogenase-homologous genes in deep subseafloor sedimentary metagenomes.</title>
        <authorList>
            <person name="Kawai M."/>
            <person name="Futagami T."/>
            <person name="Toyoda A."/>
            <person name="Takaki Y."/>
            <person name="Nishi S."/>
            <person name="Hori S."/>
            <person name="Arai W."/>
            <person name="Tsubouchi T."/>
            <person name="Morono Y."/>
            <person name="Uchiyama I."/>
            <person name="Ito T."/>
            <person name="Fujiyama A."/>
            <person name="Inagaki F."/>
            <person name="Takami H."/>
        </authorList>
    </citation>
    <scope>NUCLEOTIDE SEQUENCE</scope>
    <source>
        <strain evidence="1">Expedition CK06-06</strain>
    </source>
</reference>
<protein>
    <submittedName>
        <fullName evidence="1">Uncharacterized protein</fullName>
    </submittedName>
</protein>
<name>X0Z858_9ZZZZ</name>
<proteinExistence type="predicted"/>
<sequence length="124" mass="14512">DLARQLGLTTTIISSLSDWKNTESFITSIKKECDRLWAESPDVKEQFKKLKKRAETNSLKSQYENQYQNFNLRKKELQDFEQENGNVDEIDNKIVKTTKRIEGIDKEIKRVNSKAKLVEEGIFV</sequence>
<accession>X0Z858</accession>
<gene>
    <name evidence="1" type="ORF">S01H4_10500</name>
</gene>
<comment type="caution">
    <text evidence="1">The sequence shown here is derived from an EMBL/GenBank/DDBJ whole genome shotgun (WGS) entry which is preliminary data.</text>
</comment>
<organism evidence="1">
    <name type="scientific">marine sediment metagenome</name>
    <dbReference type="NCBI Taxonomy" id="412755"/>
    <lineage>
        <taxon>unclassified sequences</taxon>
        <taxon>metagenomes</taxon>
        <taxon>ecological metagenomes</taxon>
    </lineage>
</organism>
<feature type="non-terminal residue" evidence="1">
    <location>
        <position position="1"/>
    </location>
</feature>
<dbReference type="EMBL" id="BART01004033">
    <property type="protein sequence ID" value="GAG65309.1"/>
    <property type="molecule type" value="Genomic_DNA"/>
</dbReference>
<dbReference type="AlphaFoldDB" id="X0Z858"/>
<evidence type="ECO:0000313" key="1">
    <source>
        <dbReference type="EMBL" id="GAG65309.1"/>
    </source>
</evidence>